<name>X1V0Q0_9ZZZZ</name>
<accession>X1V0Q0</accession>
<feature type="non-terminal residue" evidence="1">
    <location>
        <position position="43"/>
    </location>
</feature>
<gene>
    <name evidence="1" type="ORF">S12H4_63024</name>
</gene>
<evidence type="ECO:0000313" key="1">
    <source>
        <dbReference type="EMBL" id="GAJ23279.1"/>
    </source>
</evidence>
<proteinExistence type="predicted"/>
<organism evidence="1">
    <name type="scientific">marine sediment metagenome</name>
    <dbReference type="NCBI Taxonomy" id="412755"/>
    <lineage>
        <taxon>unclassified sequences</taxon>
        <taxon>metagenomes</taxon>
        <taxon>ecological metagenomes</taxon>
    </lineage>
</organism>
<reference evidence="1" key="1">
    <citation type="journal article" date="2014" name="Front. Microbiol.">
        <title>High frequency of phylogenetically diverse reductive dehalogenase-homologous genes in deep subseafloor sedimentary metagenomes.</title>
        <authorList>
            <person name="Kawai M."/>
            <person name="Futagami T."/>
            <person name="Toyoda A."/>
            <person name="Takaki Y."/>
            <person name="Nishi S."/>
            <person name="Hori S."/>
            <person name="Arai W."/>
            <person name="Tsubouchi T."/>
            <person name="Morono Y."/>
            <person name="Uchiyama I."/>
            <person name="Ito T."/>
            <person name="Fujiyama A."/>
            <person name="Inagaki F."/>
            <person name="Takami H."/>
        </authorList>
    </citation>
    <scope>NUCLEOTIDE SEQUENCE</scope>
    <source>
        <strain evidence="1">Expedition CK06-06</strain>
    </source>
</reference>
<comment type="caution">
    <text evidence="1">The sequence shown here is derived from an EMBL/GenBank/DDBJ whole genome shotgun (WGS) entry which is preliminary data.</text>
</comment>
<protein>
    <submittedName>
        <fullName evidence="1">Uncharacterized protein</fullName>
    </submittedName>
</protein>
<sequence>MSLLLKGITKISELEIDADKDWDGKGISNIKEIAEAMATGHIA</sequence>
<dbReference type="AlphaFoldDB" id="X1V0Q0"/>
<dbReference type="EMBL" id="BARW01042595">
    <property type="protein sequence ID" value="GAJ23279.1"/>
    <property type="molecule type" value="Genomic_DNA"/>
</dbReference>